<comment type="caution">
    <text evidence="1">The sequence shown here is derived from an EMBL/GenBank/DDBJ whole genome shotgun (WGS) entry which is preliminary data.</text>
</comment>
<dbReference type="RefSeq" id="WP_101302012.1">
    <property type="nucleotide sequence ID" value="NZ_NXGX01000004.1"/>
</dbReference>
<evidence type="ECO:0000313" key="1">
    <source>
        <dbReference type="EMBL" id="PKR58210.1"/>
    </source>
</evidence>
<dbReference type="Proteomes" id="UP000233332">
    <property type="component" value="Unassembled WGS sequence"/>
</dbReference>
<accession>A0A2N3L676</accession>
<proteinExistence type="predicted"/>
<organism evidence="1 2">
    <name type="scientific">Thalassospira lohafexi</name>
    <dbReference type="NCBI Taxonomy" id="744227"/>
    <lineage>
        <taxon>Bacteria</taxon>
        <taxon>Pseudomonadati</taxon>
        <taxon>Pseudomonadota</taxon>
        <taxon>Alphaproteobacteria</taxon>
        <taxon>Rhodospirillales</taxon>
        <taxon>Thalassospiraceae</taxon>
        <taxon>Thalassospira</taxon>
    </lineage>
</organism>
<reference evidence="1 2" key="1">
    <citation type="submission" date="2017-09" db="EMBL/GenBank/DDBJ databases">
        <title>Biodiversity and function of Thalassospira species in the particle-attached aromatic-hydrocarbon-degrading consortia from the surface seawater of the China South Sea.</title>
        <authorList>
            <person name="Dong C."/>
            <person name="Lai Q."/>
            <person name="Shao Z."/>
        </authorList>
    </citation>
    <scope>NUCLEOTIDE SEQUENCE [LARGE SCALE GENOMIC DNA]</scope>
    <source>
        <strain evidence="1 2">139Z-12</strain>
    </source>
</reference>
<dbReference type="AlphaFoldDB" id="A0A2N3L676"/>
<gene>
    <name evidence="1" type="ORF">COO92_10690</name>
</gene>
<keyword evidence="2" id="KW-1185">Reference proteome</keyword>
<dbReference type="EMBL" id="NXGX01000004">
    <property type="protein sequence ID" value="PKR58210.1"/>
    <property type="molecule type" value="Genomic_DNA"/>
</dbReference>
<evidence type="ECO:0000313" key="2">
    <source>
        <dbReference type="Proteomes" id="UP000233332"/>
    </source>
</evidence>
<sequence>MLEIFQRRNLILTEPNPGPQIDYVVTLQSNLTGADNVFPARMTLRYVPDRLILRTNTLAEYYAEIANIPFQNFESSAVLLMDDFNNELVPRWISLRLDKQTADNDQIFHHETALEDRQPKWGNPRLLDRLEKY</sequence>
<protein>
    <submittedName>
        <fullName evidence="1">Uncharacterized protein</fullName>
    </submittedName>
</protein>
<name>A0A2N3L676_9PROT</name>